<reference evidence="2" key="1">
    <citation type="journal article" date="2022" name="Mol. Ecol. Resour.">
        <title>The genomes of chicory, endive, great burdock and yacon provide insights into Asteraceae palaeo-polyploidization history and plant inulin production.</title>
        <authorList>
            <person name="Fan W."/>
            <person name="Wang S."/>
            <person name="Wang H."/>
            <person name="Wang A."/>
            <person name="Jiang F."/>
            <person name="Liu H."/>
            <person name="Zhao H."/>
            <person name="Xu D."/>
            <person name="Zhang Y."/>
        </authorList>
    </citation>
    <scope>NUCLEOTIDE SEQUENCE [LARGE SCALE GENOMIC DNA]</scope>
    <source>
        <strain evidence="2">cv. Yunnan</strain>
    </source>
</reference>
<reference evidence="1 2" key="2">
    <citation type="journal article" date="2022" name="Mol. Ecol. Resour.">
        <title>The genomes of chicory, endive, great burdock and yacon provide insights into Asteraceae paleo-polyploidization history and plant inulin production.</title>
        <authorList>
            <person name="Fan W."/>
            <person name="Wang S."/>
            <person name="Wang H."/>
            <person name="Wang A."/>
            <person name="Jiang F."/>
            <person name="Liu H."/>
            <person name="Zhao H."/>
            <person name="Xu D."/>
            <person name="Zhang Y."/>
        </authorList>
    </citation>
    <scope>NUCLEOTIDE SEQUENCE [LARGE SCALE GENOMIC DNA]</scope>
    <source>
        <strain evidence="2">cv. Yunnan</strain>
        <tissue evidence="1">Leaves</tissue>
    </source>
</reference>
<keyword evidence="2" id="KW-1185">Reference proteome</keyword>
<evidence type="ECO:0000313" key="1">
    <source>
        <dbReference type="EMBL" id="KAI3793417.1"/>
    </source>
</evidence>
<organism evidence="1 2">
    <name type="scientific">Smallanthus sonchifolius</name>
    <dbReference type="NCBI Taxonomy" id="185202"/>
    <lineage>
        <taxon>Eukaryota</taxon>
        <taxon>Viridiplantae</taxon>
        <taxon>Streptophyta</taxon>
        <taxon>Embryophyta</taxon>
        <taxon>Tracheophyta</taxon>
        <taxon>Spermatophyta</taxon>
        <taxon>Magnoliopsida</taxon>
        <taxon>eudicotyledons</taxon>
        <taxon>Gunneridae</taxon>
        <taxon>Pentapetalae</taxon>
        <taxon>asterids</taxon>
        <taxon>campanulids</taxon>
        <taxon>Asterales</taxon>
        <taxon>Asteraceae</taxon>
        <taxon>Asteroideae</taxon>
        <taxon>Heliantheae alliance</taxon>
        <taxon>Millerieae</taxon>
        <taxon>Smallanthus</taxon>
    </lineage>
</organism>
<sequence length="1380" mass="150669">MPPEPLPIDRKDFLKDRKPSSSEPVEIVPARWRDSPTTPSSHYNGHGSPSSCRWGGDFRRPFTGGGGWHITSVESGPPVSVDAANLKDLKGGSSRETSASPIGNSHPQSDFVNPWDQLQLNDQHAKSSGDGVSTAGGQTLEKAVSLGSSIDWKPIKWIRSGSLSSRSSGFSHLSSCKIIGVDPLDTKMEAQPGSVTHLQSPSGDAGTCATPKTPEEANSRKKPRLGWGEGLAKYEKKKVDPDDVVGKENGSRNGMVDGVSSSEYLLPSPNLPGKSPSFTGNSESVSPATSCSFACSLSPGLEEKASITATTVDNDTCNPSVALSQNQTHGLTFNLENFNLAEDFNLSSSLNDLLQTDDTTAPGSGFAMAKLQVWKADISRTIEITESEIDSLEHELKSLISDEDSCAFPLASSSFLKQCNNNSTVILRNISSVAIPMVKADPCLEEQRDSAVCLDIRSEKAECSKDHVCRDGSQVSAGSSCKISVGSAVYFGRDGKLYDSVFATNKVVATVTSEELSKLLPTTNLCTGIVRSTNVSLIKKRFAMRKRFLKFKERVITHKFRGLQYSWKENLRMLSIKSGSKSQKKFELSSRLGYIDSQKHRASSNSRSSTPAGCLTLVPTKEVVEYVKKLLLDSRVKTYRNVQKMPTFILDKRERMSSKFVSDNGLVENPIDAEKERSVVNSWTEEDKQMFLDKYALFGKNFRKISSFFQHKTVADCVEFYYKNHKSESFQKTKKSSKFAKGKSCNINTNSTYLVTSGKRPNRETGATSLDMLGAASAMVSNVDEHSNDFAIYCNEQETVAADVLAGICGSISSEALGSCITSSVDHQKFGRSLNDVDEETCSDDSCGEEMNPSIWTDEERSTFIKAVNSYGKDFSMISRCMGTRSSDQCKVFFSKVKKCFGLDVMDLGANQGGDDRDDTCMVDSGSGISHDKSSMECKMDVEDLHLTGFREEHAESDRNVATNCREPELLVEEKVGGNLEGAADSEAANLEKSPQNTCSDSASGAKVEEHLTVAKSGFQESEHELPSTVKGSYYCPPEDLNSVDFYSRGSRLDLTTDHGNNLDLNAASETVTCQEAGNGFVMSNLLPQDPDPQRKAVSSQDDVSSRLTFRKSSQRSSSIDGYQLNLHKRSLSSHEPQLKLDESLLLPIDGCIQMGTDLTSVSQQQRRSSSLDIEKPSKHVDVKLFGQVITNHSLPKSNSSTQENEKPDAGKSSNLKFDHSKIKDYAFGVENNLHFQRSYGFWDGNIIQTGFSSLPDSAVLLAKYPAAFSNISTLPKLDQHQHSSLERGNEQCNNLSVVSGFQTRKLTNNNRGPNYHAYGQPFTVDKLLPEMARRKEFETLSTGVGGLNVVGGACNGVSDPVAAIRMHLAKTEQYKNGGA</sequence>
<dbReference type="EMBL" id="CM042029">
    <property type="protein sequence ID" value="KAI3793417.1"/>
    <property type="molecule type" value="Genomic_DNA"/>
</dbReference>
<name>A0ACB9HCG3_9ASTR</name>
<protein>
    <submittedName>
        <fullName evidence="1">Uncharacterized protein</fullName>
    </submittedName>
</protein>
<evidence type="ECO:0000313" key="2">
    <source>
        <dbReference type="Proteomes" id="UP001056120"/>
    </source>
</evidence>
<comment type="caution">
    <text evidence="1">The sequence shown here is derived from an EMBL/GenBank/DDBJ whole genome shotgun (WGS) entry which is preliminary data.</text>
</comment>
<gene>
    <name evidence="1" type="ORF">L1987_36036</name>
</gene>
<accession>A0ACB9HCG3</accession>
<proteinExistence type="predicted"/>
<dbReference type="Proteomes" id="UP001056120">
    <property type="component" value="Linkage Group LG12"/>
</dbReference>